<dbReference type="FunFam" id="1.10.630.10:FF:000042">
    <property type="entry name" value="Cytochrome P450"/>
    <property type="match status" value="1"/>
</dbReference>
<dbReference type="Pfam" id="PF00067">
    <property type="entry name" value="p450"/>
    <property type="match status" value="1"/>
</dbReference>
<evidence type="ECO:0000256" key="3">
    <source>
        <dbReference type="ARBA" id="ARBA00004406"/>
    </source>
</evidence>
<dbReference type="GO" id="GO:0004497">
    <property type="term" value="F:monooxygenase activity"/>
    <property type="evidence" value="ECO:0007669"/>
    <property type="project" value="UniProtKB-KW"/>
</dbReference>
<reference evidence="15 16" key="1">
    <citation type="submission" date="2020-02" db="EMBL/GenBank/DDBJ databases">
        <authorList>
            <person name="Ferguson B K."/>
        </authorList>
    </citation>
    <scope>NUCLEOTIDE SEQUENCE [LARGE SCALE GENOMIC DNA]</scope>
</reference>
<keyword evidence="6 13" id="KW-0479">Metal-binding</keyword>
<dbReference type="InterPro" id="IPR036396">
    <property type="entry name" value="Cyt_P450_sf"/>
</dbReference>
<dbReference type="OrthoDB" id="2789670at2759"/>
<comment type="cofactor">
    <cofactor evidence="1 13">
        <name>heme</name>
        <dbReference type="ChEBI" id="CHEBI:30413"/>
    </cofactor>
</comment>
<dbReference type="PRINTS" id="PR00463">
    <property type="entry name" value="EP450I"/>
</dbReference>
<keyword evidence="7" id="KW-0256">Endoplasmic reticulum</keyword>
<comment type="similarity">
    <text evidence="4 14">Belongs to the cytochrome P450 family.</text>
</comment>
<dbReference type="PANTHER" id="PTHR24292:SF54">
    <property type="entry name" value="CYP9F3-RELATED"/>
    <property type="match status" value="1"/>
</dbReference>
<evidence type="ECO:0000256" key="6">
    <source>
        <dbReference type="ARBA" id="ARBA00022723"/>
    </source>
</evidence>
<evidence type="ECO:0000256" key="4">
    <source>
        <dbReference type="ARBA" id="ARBA00010617"/>
    </source>
</evidence>
<dbReference type="PROSITE" id="PS00086">
    <property type="entry name" value="CYTOCHROME_P450"/>
    <property type="match status" value="1"/>
</dbReference>
<proteinExistence type="inferred from homology"/>
<keyword evidence="9 14" id="KW-0560">Oxidoreductase</keyword>
<evidence type="ECO:0000256" key="5">
    <source>
        <dbReference type="ARBA" id="ARBA00022617"/>
    </source>
</evidence>
<evidence type="ECO:0000256" key="13">
    <source>
        <dbReference type="PIRSR" id="PIRSR602401-1"/>
    </source>
</evidence>
<gene>
    <name evidence="15" type="ORF">TBRA_LOCUS12328</name>
</gene>
<comment type="subcellular location">
    <subcellularLocation>
        <location evidence="3">Endoplasmic reticulum membrane</location>
        <topology evidence="3">Peripheral membrane protein</topology>
    </subcellularLocation>
    <subcellularLocation>
        <location evidence="2">Microsome membrane</location>
        <topology evidence="2">Peripheral membrane protein</topology>
    </subcellularLocation>
</comment>
<dbReference type="PRINTS" id="PR00385">
    <property type="entry name" value="P450"/>
</dbReference>
<dbReference type="Gene3D" id="1.10.630.10">
    <property type="entry name" value="Cytochrome P450"/>
    <property type="match status" value="1"/>
</dbReference>
<evidence type="ECO:0000256" key="10">
    <source>
        <dbReference type="ARBA" id="ARBA00023004"/>
    </source>
</evidence>
<dbReference type="AlphaFoldDB" id="A0A6H5IXM9"/>
<keyword evidence="12" id="KW-0472">Membrane</keyword>
<evidence type="ECO:0000313" key="15">
    <source>
        <dbReference type="EMBL" id="CAB0040632.1"/>
    </source>
</evidence>
<evidence type="ECO:0000256" key="7">
    <source>
        <dbReference type="ARBA" id="ARBA00022824"/>
    </source>
</evidence>
<dbReference type="GO" id="GO:0005789">
    <property type="term" value="C:endoplasmic reticulum membrane"/>
    <property type="evidence" value="ECO:0007669"/>
    <property type="project" value="UniProtKB-SubCell"/>
</dbReference>
<evidence type="ECO:0000256" key="14">
    <source>
        <dbReference type="RuleBase" id="RU000461"/>
    </source>
</evidence>
<sequence length="501" mass="57164">MANLVALAFLVVLVAYLILKFLETRRRFAGKGVPNPPELPFIGVMGKNAMAQKHMVDVLGEIYGFRPEAKYVGCHFFLNPMVVIRDLDLIKSVLIKDFDYFADRKVFVDEDADPLFGKNLVSLNGPRWKEVRSILTPSFTTNKMRAMFVLMSRCADTFSRTLVQTRADSPAIDTKDAFTRYANDVIASCAFGFEVDSLKDPDNEFYVNGRESLAKFGRFSLESFIMFFVPALGRRLGLQLIPKKNSCYFIDLIDKTMKERREKGRSRPDMLQLLMDAQDKTHDLDVLDITAQAYLFFLGGFETVSTQMCWMAHEMAIHQDVQRRVQEEIDQMMRDCDGQPTYEAINNLNYLDAVFSETLRVHPLPTLNRVCAKEFVLPPAYPGAEPFVVEPGIEIVVPVHSIQHDPLYYDEPDRFDPERFADKRSTTSDVVTLGFGLGPRMCIGNRFAILETKIVFVHLLAKCNLVTCDKTCVPTRYDKRIFMPTADGGFWLRIEPREKPA</sequence>
<dbReference type="GO" id="GO:0020037">
    <property type="term" value="F:heme binding"/>
    <property type="evidence" value="ECO:0007669"/>
    <property type="project" value="InterPro"/>
</dbReference>
<evidence type="ECO:0000256" key="12">
    <source>
        <dbReference type="ARBA" id="ARBA00023136"/>
    </source>
</evidence>
<keyword evidence="8" id="KW-0492">Microsome</keyword>
<evidence type="ECO:0000256" key="8">
    <source>
        <dbReference type="ARBA" id="ARBA00022848"/>
    </source>
</evidence>
<dbReference type="Proteomes" id="UP000479190">
    <property type="component" value="Unassembled WGS sequence"/>
</dbReference>
<dbReference type="InterPro" id="IPR001128">
    <property type="entry name" value="Cyt_P450"/>
</dbReference>
<evidence type="ECO:0000256" key="11">
    <source>
        <dbReference type="ARBA" id="ARBA00023033"/>
    </source>
</evidence>
<dbReference type="GO" id="GO:0005506">
    <property type="term" value="F:iron ion binding"/>
    <property type="evidence" value="ECO:0007669"/>
    <property type="project" value="InterPro"/>
</dbReference>
<evidence type="ECO:0000256" key="1">
    <source>
        <dbReference type="ARBA" id="ARBA00001971"/>
    </source>
</evidence>
<evidence type="ECO:0000313" key="16">
    <source>
        <dbReference type="Proteomes" id="UP000479190"/>
    </source>
</evidence>
<dbReference type="InterPro" id="IPR017972">
    <property type="entry name" value="Cyt_P450_CS"/>
</dbReference>
<evidence type="ECO:0000256" key="9">
    <source>
        <dbReference type="ARBA" id="ARBA00023002"/>
    </source>
</evidence>
<keyword evidence="10 13" id="KW-0408">Iron</keyword>
<keyword evidence="11 14" id="KW-0503">Monooxygenase</keyword>
<accession>A0A6H5IXM9</accession>
<evidence type="ECO:0000256" key="2">
    <source>
        <dbReference type="ARBA" id="ARBA00004174"/>
    </source>
</evidence>
<evidence type="ECO:0008006" key="17">
    <source>
        <dbReference type="Google" id="ProtNLM"/>
    </source>
</evidence>
<dbReference type="EMBL" id="CADCXV010001039">
    <property type="protein sequence ID" value="CAB0040632.1"/>
    <property type="molecule type" value="Genomic_DNA"/>
</dbReference>
<dbReference type="InterPro" id="IPR002401">
    <property type="entry name" value="Cyt_P450_E_grp-I"/>
</dbReference>
<dbReference type="PANTHER" id="PTHR24292">
    <property type="entry name" value="CYTOCHROME P450"/>
    <property type="match status" value="1"/>
</dbReference>
<keyword evidence="16" id="KW-1185">Reference proteome</keyword>
<name>A0A6H5IXM9_9HYME</name>
<protein>
    <recommendedName>
        <fullName evidence="17">Cytochrome P450</fullName>
    </recommendedName>
</protein>
<dbReference type="InterPro" id="IPR050476">
    <property type="entry name" value="Insect_CytP450_Detox"/>
</dbReference>
<keyword evidence="5 13" id="KW-0349">Heme</keyword>
<organism evidence="15 16">
    <name type="scientific">Trichogramma brassicae</name>
    <dbReference type="NCBI Taxonomy" id="86971"/>
    <lineage>
        <taxon>Eukaryota</taxon>
        <taxon>Metazoa</taxon>
        <taxon>Ecdysozoa</taxon>
        <taxon>Arthropoda</taxon>
        <taxon>Hexapoda</taxon>
        <taxon>Insecta</taxon>
        <taxon>Pterygota</taxon>
        <taxon>Neoptera</taxon>
        <taxon>Endopterygota</taxon>
        <taxon>Hymenoptera</taxon>
        <taxon>Apocrita</taxon>
        <taxon>Proctotrupomorpha</taxon>
        <taxon>Chalcidoidea</taxon>
        <taxon>Trichogrammatidae</taxon>
        <taxon>Trichogramma</taxon>
    </lineage>
</organism>
<dbReference type="CDD" id="cd11056">
    <property type="entry name" value="CYP6-like"/>
    <property type="match status" value="1"/>
</dbReference>
<feature type="binding site" description="axial binding residue" evidence="13">
    <location>
        <position position="442"/>
    </location>
    <ligand>
        <name>heme</name>
        <dbReference type="ChEBI" id="CHEBI:30413"/>
    </ligand>
    <ligandPart>
        <name>Fe</name>
        <dbReference type="ChEBI" id="CHEBI:18248"/>
    </ligandPart>
</feature>
<dbReference type="SUPFAM" id="SSF48264">
    <property type="entry name" value="Cytochrome P450"/>
    <property type="match status" value="1"/>
</dbReference>
<dbReference type="GO" id="GO:0016705">
    <property type="term" value="F:oxidoreductase activity, acting on paired donors, with incorporation or reduction of molecular oxygen"/>
    <property type="evidence" value="ECO:0007669"/>
    <property type="project" value="InterPro"/>
</dbReference>